<dbReference type="EMBL" id="DVNZ01000027">
    <property type="protein sequence ID" value="HIU93684.1"/>
    <property type="molecule type" value="Genomic_DNA"/>
</dbReference>
<dbReference type="AlphaFoldDB" id="A0A9D1SSM2"/>
<feature type="region of interest" description="Disordered" evidence="1">
    <location>
        <begin position="268"/>
        <end position="310"/>
    </location>
</feature>
<evidence type="ECO:0000256" key="2">
    <source>
        <dbReference type="SAM" id="Phobius"/>
    </source>
</evidence>
<dbReference type="InterPro" id="IPR036366">
    <property type="entry name" value="PGBDSf"/>
</dbReference>
<evidence type="ECO:0000313" key="5">
    <source>
        <dbReference type="Proteomes" id="UP000824128"/>
    </source>
</evidence>
<dbReference type="SUPFAM" id="SSF47090">
    <property type="entry name" value="PGBD-like"/>
    <property type="match status" value="2"/>
</dbReference>
<keyword evidence="2" id="KW-0812">Transmembrane</keyword>
<feature type="compositionally biased region" description="Low complexity" evidence="1">
    <location>
        <begin position="268"/>
        <end position="304"/>
    </location>
</feature>
<proteinExistence type="predicted"/>
<protein>
    <submittedName>
        <fullName evidence="4">Peptidoglycan-binding protein</fullName>
    </submittedName>
</protein>
<feature type="compositionally biased region" description="Low complexity" evidence="1">
    <location>
        <begin position="74"/>
        <end position="90"/>
    </location>
</feature>
<organism evidence="4 5">
    <name type="scientific">Candidatus Aphodomorpha intestinavium</name>
    <dbReference type="NCBI Taxonomy" id="2840672"/>
    <lineage>
        <taxon>Bacteria</taxon>
        <taxon>Bacillati</taxon>
        <taxon>Bacillota</taxon>
        <taxon>Clostridia</taxon>
        <taxon>Eubacteriales</taxon>
        <taxon>Candidatus Aphodomorpha</taxon>
    </lineage>
</organism>
<feature type="region of interest" description="Disordered" evidence="1">
    <location>
        <begin position="70"/>
        <end position="105"/>
    </location>
</feature>
<dbReference type="Pfam" id="PF01471">
    <property type="entry name" value="PG_binding_1"/>
    <property type="match status" value="2"/>
</dbReference>
<evidence type="ECO:0000256" key="1">
    <source>
        <dbReference type="SAM" id="MobiDB-lite"/>
    </source>
</evidence>
<feature type="domain" description="Peptidoglycan binding-like" evidence="3">
    <location>
        <begin position="124"/>
        <end position="183"/>
    </location>
</feature>
<keyword evidence="2" id="KW-1133">Transmembrane helix</keyword>
<dbReference type="InterPro" id="IPR002477">
    <property type="entry name" value="Peptidoglycan-bd-like"/>
</dbReference>
<dbReference type="InterPro" id="IPR036365">
    <property type="entry name" value="PGBD-like_sf"/>
</dbReference>
<reference evidence="4" key="2">
    <citation type="journal article" date="2021" name="PeerJ">
        <title>Extensive microbial diversity within the chicken gut microbiome revealed by metagenomics and culture.</title>
        <authorList>
            <person name="Gilroy R."/>
            <person name="Ravi A."/>
            <person name="Getino M."/>
            <person name="Pursley I."/>
            <person name="Horton D.L."/>
            <person name="Alikhan N.F."/>
            <person name="Baker D."/>
            <person name="Gharbi K."/>
            <person name="Hall N."/>
            <person name="Watson M."/>
            <person name="Adriaenssens E.M."/>
            <person name="Foster-Nyarko E."/>
            <person name="Jarju S."/>
            <person name="Secka A."/>
            <person name="Antonio M."/>
            <person name="Oren A."/>
            <person name="Chaudhuri R.R."/>
            <person name="La Ragione R."/>
            <person name="Hildebrand F."/>
            <person name="Pallen M.J."/>
        </authorList>
    </citation>
    <scope>NUCLEOTIDE SEQUENCE</scope>
    <source>
        <strain evidence="4">ChiGjej2B2-16831</strain>
    </source>
</reference>
<gene>
    <name evidence="4" type="ORF">IAD24_00855</name>
</gene>
<feature type="transmembrane region" description="Helical" evidence="2">
    <location>
        <begin position="40"/>
        <end position="62"/>
    </location>
</feature>
<comment type="caution">
    <text evidence="4">The sequence shown here is derived from an EMBL/GenBank/DDBJ whole genome shotgun (WGS) entry which is preliminary data.</text>
</comment>
<evidence type="ECO:0000313" key="4">
    <source>
        <dbReference type="EMBL" id="HIU93684.1"/>
    </source>
</evidence>
<name>A0A9D1SSM2_9FIRM</name>
<feature type="domain" description="Peptidoglycan binding-like" evidence="3">
    <location>
        <begin position="204"/>
        <end position="256"/>
    </location>
</feature>
<dbReference type="Gene3D" id="1.10.101.10">
    <property type="entry name" value="PGBD-like superfamily/PGBD"/>
    <property type="match status" value="2"/>
</dbReference>
<reference evidence="4" key="1">
    <citation type="submission" date="2020-10" db="EMBL/GenBank/DDBJ databases">
        <authorList>
            <person name="Gilroy R."/>
        </authorList>
    </citation>
    <scope>NUCLEOTIDE SEQUENCE</scope>
    <source>
        <strain evidence="4">ChiGjej2B2-16831</strain>
    </source>
</reference>
<sequence length="310" mass="32609">MEDQEYGQEEYRPRKRKKRSRFVRRMRAFMRHMAELPAQTLLVIGGSIAVVLIAVILLVVLLPRGERQPADVQASPSFSPSAALPTFTPAPTAPPTASPHPLTGVGTQGTNGWYLQLDNVADIVADIQTRLIELGYMETPVVDGVEQVTTTYGPATRKAVQMFQAVNGIKIDGCVGVATFDLLMSDAAKSITLERGLDANLFEEAVTKLQNRLKELGYFTGEVTGRYGDTTIEAVRAFQTANALQSDGIAGEATMTLVYTDNAIPAGATPATQPPATGTAAPAGTVSPAGTASTPAGTAGTPVPVGTPAP</sequence>
<dbReference type="Proteomes" id="UP000824128">
    <property type="component" value="Unassembled WGS sequence"/>
</dbReference>
<accession>A0A9D1SSM2</accession>
<keyword evidence="2" id="KW-0472">Membrane</keyword>
<evidence type="ECO:0000259" key="3">
    <source>
        <dbReference type="Pfam" id="PF01471"/>
    </source>
</evidence>